<dbReference type="GO" id="GO:0003841">
    <property type="term" value="F:1-acylglycerol-3-phosphate O-acyltransferase activity"/>
    <property type="evidence" value="ECO:0007669"/>
    <property type="project" value="TreeGrafter"/>
</dbReference>
<keyword evidence="1 5" id="KW-0808">Transferase</keyword>
<evidence type="ECO:0000313" key="5">
    <source>
        <dbReference type="EMBL" id="ROP42918.1"/>
    </source>
</evidence>
<reference evidence="5 6" key="1">
    <citation type="journal article" date="2015" name="Stand. Genomic Sci.">
        <title>Genomic Encyclopedia of Bacterial and Archaeal Type Strains, Phase III: the genomes of soil and plant-associated and newly described type strains.</title>
        <authorList>
            <person name="Whitman W.B."/>
            <person name="Woyke T."/>
            <person name="Klenk H.P."/>
            <person name="Zhou Y."/>
            <person name="Lilburn T.G."/>
            <person name="Beck B.J."/>
            <person name="De Vos P."/>
            <person name="Vandamme P."/>
            <person name="Eisen J.A."/>
            <person name="Garrity G."/>
            <person name="Hugenholtz P."/>
            <person name="Kyrpides N.C."/>
        </authorList>
    </citation>
    <scope>NUCLEOTIDE SEQUENCE [LARGE SCALE GENOMIC DNA]</scope>
    <source>
        <strain evidence="5 6">CECT 7306</strain>
    </source>
</reference>
<evidence type="ECO:0000256" key="2">
    <source>
        <dbReference type="ARBA" id="ARBA00023315"/>
    </source>
</evidence>
<evidence type="ECO:0000259" key="4">
    <source>
        <dbReference type="SMART" id="SM00563"/>
    </source>
</evidence>
<dbReference type="AlphaFoldDB" id="A0A3N1HK58"/>
<dbReference type="PANTHER" id="PTHR10434:SF11">
    <property type="entry name" value="1-ACYL-SN-GLYCEROL-3-PHOSPHATE ACYLTRANSFERASE"/>
    <property type="match status" value="1"/>
</dbReference>
<organism evidence="5 6">
    <name type="scientific">Pseudokineococcus lusitanus</name>
    <dbReference type="NCBI Taxonomy" id="763993"/>
    <lineage>
        <taxon>Bacteria</taxon>
        <taxon>Bacillati</taxon>
        <taxon>Actinomycetota</taxon>
        <taxon>Actinomycetes</taxon>
        <taxon>Kineosporiales</taxon>
        <taxon>Kineosporiaceae</taxon>
        <taxon>Pseudokineococcus</taxon>
    </lineage>
</organism>
<dbReference type="SMART" id="SM00563">
    <property type="entry name" value="PlsC"/>
    <property type="match status" value="1"/>
</dbReference>
<feature type="domain" description="Phospholipid/glycerol acyltransferase" evidence="4">
    <location>
        <begin position="46"/>
        <end position="163"/>
    </location>
</feature>
<accession>A0A3N1HK58</accession>
<dbReference type="RefSeq" id="WP_123380292.1">
    <property type="nucleotide sequence ID" value="NZ_RJKN01000005.1"/>
</dbReference>
<protein>
    <submittedName>
        <fullName evidence="5">1-acyl-sn-glycerol-3-phosphate acyltransferase</fullName>
    </submittedName>
</protein>
<proteinExistence type="predicted"/>
<dbReference type="GO" id="GO:0006654">
    <property type="term" value="P:phosphatidic acid biosynthetic process"/>
    <property type="evidence" value="ECO:0007669"/>
    <property type="project" value="TreeGrafter"/>
</dbReference>
<dbReference type="InParanoid" id="A0A3N1HK58"/>
<comment type="caution">
    <text evidence="5">The sequence shown here is derived from an EMBL/GenBank/DDBJ whole genome shotgun (WGS) entry which is preliminary data.</text>
</comment>
<dbReference type="OrthoDB" id="9808424at2"/>
<evidence type="ECO:0000256" key="3">
    <source>
        <dbReference type="SAM" id="MobiDB-lite"/>
    </source>
</evidence>
<feature type="region of interest" description="Disordered" evidence="3">
    <location>
        <begin position="215"/>
        <end position="272"/>
    </location>
</feature>
<dbReference type="PANTHER" id="PTHR10434">
    <property type="entry name" value="1-ACYL-SN-GLYCEROL-3-PHOSPHATE ACYLTRANSFERASE"/>
    <property type="match status" value="1"/>
</dbReference>
<dbReference type="Pfam" id="PF01553">
    <property type="entry name" value="Acyltransferase"/>
    <property type="match status" value="1"/>
</dbReference>
<sequence length="272" mass="28393">MSRTATATVDGARLVLQRLVLRPLIRSVVSVEVEGADRIRGLEAPYVVVANHSSHLDAPLVLGALPARVSHRLAVAAAADYFFDAKWRATLTGLVFNAFPVDRDGTRGNRGLAAQLLDEGTPLLLFPEGTRSRSGTMGPFKVGAAALAVTRGVPVVPVGLVGAYDAMPRGRSWPLPGRPPVKVVVGEPLRARDGESPRDLTQRVALAVQRLVLGQDEADGDGEGGPGVLAVVETDPPAAPPTGTSTEDATPAQDEQQDDEGRRRGGEGAAAS</sequence>
<dbReference type="SUPFAM" id="SSF69593">
    <property type="entry name" value="Glycerol-3-phosphate (1)-acyltransferase"/>
    <property type="match status" value="1"/>
</dbReference>
<dbReference type="InterPro" id="IPR002123">
    <property type="entry name" value="Plipid/glycerol_acylTrfase"/>
</dbReference>
<keyword evidence="2 5" id="KW-0012">Acyltransferase</keyword>
<dbReference type="EMBL" id="RJKN01000005">
    <property type="protein sequence ID" value="ROP42918.1"/>
    <property type="molecule type" value="Genomic_DNA"/>
</dbReference>
<gene>
    <name evidence="5" type="ORF">EDC03_2207</name>
</gene>
<evidence type="ECO:0000256" key="1">
    <source>
        <dbReference type="ARBA" id="ARBA00022679"/>
    </source>
</evidence>
<keyword evidence="6" id="KW-1185">Reference proteome</keyword>
<evidence type="ECO:0000313" key="6">
    <source>
        <dbReference type="Proteomes" id="UP000276232"/>
    </source>
</evidence>
<dbReference type="Proteomes" id="UP000276232">
    <property type="component" value="Unassembled WGS sequence"/>
</dbReference>
<dbReference type="CDD" id="cd07989">
    <property type="entry name" value="LPLAT_AGPAT-like"/>
    <property type="match status" value="1"/>
</dbReference>
<name>A0A3N1HK58_9ACTN</name>